<dbReference type="AlphaFoldDB" id="A0AAU8Q2N3"/>
<sequence>MRGKAVFALLLALTVLAVAVPAFAYEGPAPYTTTGGVFMVPLRWLAEANGADLLAGTDGSVMVTARKVEPPVLDEFYLPVKPGRTLERATVFRVG</sequence>
<feature type="chain" id="PRO_5043605507" description="Copper amine oxidase-like domain-containing protein" evidence="1">
    <location>
        <begin position="25"/>
        <end position="95"/>
    </location>
</feature>
<accession>A0AAU8Q2N3</accession>
<organism evidence="2 3">
    <name type="scientific">Desulfofundulus kuznetsovii (strain DSM 6115 / VKM B-1805 / 17)</name>
    <name type="common">Desulfotomaculum kuznetsovii</name>
    <dbReference type="NCBI Taxonomy" id="760568"/>
    <lineage>
        <taxon>Bacteria</taxon>
        <taxon>Bacillati</taxon>
        <taxon>Bacillota</taxon>
        <taxon>Clostridia</taxon>
        <taxon>Eubacteriales</taxon>
        <taxon>Peptococcaceae</taxon>
        <taxon>Desulfofundulus</taxon>
    </lineage>
</organism>
<evidence type="ECO:0000313" key="3">
    <source>
        <dbReference type="Proteomes" id="UP000009229"/>
    </source>
</evidence>
<keyword evidence="1" id="KW-0732">Signal</keyword>
<feature type="signal peptide" evidence="1">
    <location>
        <begin position="1"/>
        <end position="24"/>
    </location>
</feature>
<evidence type="ECO:0008006" key="4">
    <source>
        <dbReference type="Google" id="ProtNLM"/>
    </source>
</evidence>
<protein>
    <recommendedName>
        <fullName evidence="4">Copper amine oxidase-like domain-containing protein</fullName>
    </recommendedName>
</protein>
<dbReference type="KEGG" id="dku:Desku_1598"/>
<reference evidence="3" key="1">
    <citation type="submission" date="2011-05" db="EMBL/GenBank/DDBJ databases">
        <title>Complete sequence of Desulfotomaculum kuznetsovii DSM 6115.</title>
        <authorList>
            <person name="Lucas S."/>
            <person name="Han J."/>
            <person name="Lapidus A."/>
            <person name="Cheng J.-F."/>
            <person name="Goodwin L."/>
            <person name="Pitluck S."/>
            <person name="Peters L."/>
            <person name="Mikhailova N."/>
            <person name="Lu M."/>
            <person name="Saunders E."/>
            <person name="Han C."/>
            <person name="Tapia R."/>
            <person name="Land M."/>
            <person name="Hauser L."/>
            <person name="Kyrpides N."/>
            <person name="Ivanova N."/>
            <person name="Pagani I."/>
            <person name="Nazina T."/>
            <person name="Ivanova A."/>
            <person name="Parshina S."/>
            <person name="Kuever J."/>
            <person name="Muyzer G."/>
            <person name="Plugge C."/>
            <person name="Stams A."/>
            <person name="Woyke T."/>
        </authorList>
    </citation>
    <scope>NUCLEOTIDE SEQUENCE [LARGE SCALE GENOMIC DNA]</scope>
    <source>
        <strain evidence="3">DSM 6115 / VKM B-1805 / 17</strain>
    </source>
</reference>
<evidence type="ECO:0000256" key="1">
    <source>
        <dbReference type="SAM" id="SignalP"/>
    </source>
</evidence>
<dbReference type="RefSeq" id="WP_013822693.1">
    <property type="nucleotide sequence ID" value="NC_015573.1"/>
</dbReference>
<keyword evidence="3" id="KW-1185">Reference proteome</keyword>
<gene>
    <name evidence="2" type="ordered locus">Desku_1598</name>
</gene>
<dbReference type="EMBL" id="CP002770">
    <property type="protein sequence ID" value="AEG15178.1"/>
    <property type="molecule type" value="Genomic_DNA"/>
</dbReference>
<proteinExistence type="predicted"/>
<evidence type="ECO:0000313" key="2">
    <source>
        <dbReference type="EMBL" id="AEG15178.1"/>
    </source>
</evidence>
<dbReference type="Proteomes" id="UP000009229">
    <property type="component" value="Chromosome"/>
</dbReference>
<name>A0AAU8Q2N3_DESK7</name>